<sequence>MPWPPRCGRLPAPDAAMTALVILPGLDGTSELLGDFVAEARRRFAQVTVVTYPRDRLASYAELEQLARQSLPQQRFVLLGESFSGPVAVSLAAQRPAGLAGLVLSTTFARNPVPALAPFATLARFAPAHRLPTAALRWSLLGRWSTPALETQLARTLRGIAPAVLRDRAASALRVDVSARLADIAVPTLYLRASHDRLMHRTAGATILAGIAGARCVELPGPHLLLQTAPAASTRAIADWLTTVG</sequence>
<dbReference type="Pfam" id="PF12146">
    <property type="entry name" value="Hydrolase_4"/>
    <property type="match status" value="1"/>
</dbReference>
<dbReference type="Proteomes" id="UP000247346">
    <property type="component" value="Unassembled WGS sequence"/>
</dbReference>
<reference evidence="2 3" key="1">
    <citation type="submission" date="2016-08" db="EMBL/GenBank/DDBJ databases">
        <authorList>
            <person name="Seilhamer J.J."/>
        </authorList>
    </citation>
    <scope>NUCLEOTIDE SEQUENCE [LARGE SCALE GENOMIC DNA]</scope>
    <source>
        <strain evidence="2 3">CFBP4641</strain>
    </source>
</reference>
<dbReference type="SUPFAM" id="SSF53474">
    <property type="entry name" value="alpha/beta-Hydrolases"/>
    <property type="match status" value="1"/>
</dbReference>
<keyword evidence="2" id="KW-0378">Hydrolase</keyword>
<name>A0A2P5Z9U2_9XANT</name>
<proteinExistence type="predicted"/>
<dbReference type="InterPro" id="IPR029058">
    <property type="entry name" value="AB_hydrolase_fold"/>
</dbReference>
<evidence type="ECO:0000313" key="2">
    <source>
        <dbReference type="EMBL" id="PPU85393.1"/>
    </source>
</evidence>
<evidence type="ECO:0000313" key="3">
    <source>
        <dbReference type="Proteomes" id="UP000247346"/>
    </source>
</evidence>
<protein>
    <submittedName>
        <fullName evidence="2">Alpha/beta hydrolase</fullName>
    </submittedName>
</protein>
<feature type="domain" description="Serine aminopeptidase S33" evidence="1">
    <location>
        <begin position="65"/>
        <end position="211"/>
    </location>
</feature>
<dbReference type="AlphaFoldDB" id="A0A2P5Z9U2"/>
<comment type="caution">
    <text evidence="2">The sequence shown here is derived from an EMBL/GenBank/DDBJ whole genome shotgun (WGS) entry which is preliminary data.</text>
</comment>
<dbReference type="Gene3D" id="3.40.50.1820">
    <property type="entry name" value="alpha/beta hydrolase"/>
    <property type="match status" value="1"/>
</dbReference>
<accession>A0A2P5Z9U2</accession>
<dbReference type="InterPro" id="IPR022742">
    <property type="entry name" value="Hydrolase_4"/>
</dbReference>
<evidence type="ECO:0000259" key="1">
    <source>
        <dbReference type="Pfam" id="PF12146"/>
    </source>
</evidence>
<dbReference type="EMBL" id="MDEK01000001">
    <property type="protein sequence ID" value="PPU85393.1"/>
    <property type="molecule type" value="Genomic_DNA"/>
</dbReference>
<organism evidence="2 3">
    <name type="scientific">Xanthomonas sacchari</name>
    <dbReference type="NCBI Taxonomy" id="56458"/>
    <lineage>
        <taxon>Bacteria</taxon>
        <taxon>Pseudomonadati</taxon>
        <taxon>Pseudomonadota</taxon>
        <taxon>Gammaproteobacteria</taxon>
        <taxon>Lysobacterales</taxon>
        <taxon>Lysobacteraceae</taxon>
        <taxon>Xanthomonas</taxon>
    </lineage>
</organism>
<dbReference type="GO" id="GO:0016787">
    <property type="term" value="F:hydrolase activity"/>
    <property type="evidence" value="ECO:0007669"/>
    <property type="project" value="UniProtKB-KW"/>
</dbReference>
<gene>
    <name evidence="2" type="ORF">XsacCFBP4641_02030</name>
</gene>